<dbReference type="EMBL" id="CP019239">
    <property type="protein sequence ID" value="APW41374.1"/>
    <property type="molecule type" value="Genomic_DNA"/>
</dbReference>
<dbReference type="Proteomes" id="UP000186110">
    <property type="component" value="Chromosome"/>
</dbReference>
<dbReference type="KEGG" id="rsb:RS694_01630"/>
<organism evidence="1 2">
    <name type="scientific">Rhodoferax saidenbachensis</name>
    <dbReference type="NCBI Taxonomy" id="1484693"/>
    <lineage>
        <taxon>Bacteria</taxon>
        <taxon>Pseudomonadati</taxon>
        <taxon>Pseudomonadota</taxon>
        <taxon>Betaproteobacteria</taxon>
        <taxon>Burkholderiales</taxon>
        <taxon>Comamonadaceae</taxon>
        <taxon>Rhodoferax</taxon>
    </lineage>
</organism>
<dbReference type="eggNOG" id="ENOG502Z9JD">
    <property type="taxonomic scope" value="Bacteria"/>
</dbReference>
<accession>A0A1P8K5S2</accession>
<gene>
    <name evidence="1" type="ORF">RS694_01630</name>
</gene>
<reference evidence="1 2" key="1">
    <citation type="submission" date="2017-01" db="EMBL/GenBank/DDBJ databases">
        <authorList>
            <person name="Mah S.A."/>
            <person name="Swanson W.J."/>
            <person name="Moy G.W."/>
            <person name="Vacquier V.D."/>
        </authorList>
    </citation>
    <scope>NUCLEOTIDE SEQUENCE [LARGE SCALE GENOMIC DNA]</scope>
    <source>
        <strain evidence="1 2">DSM 22694</strain>
    </source>
</reference>
<dbReference type="AlphaFoldDB" id="A0A1P8K5S2"/>
<evidence type="ECO:0000313" key="1">
    <source>
        <dbReference type="EMBL" id="APW41374.1"/>
    </source>
</evidence>
<dbReference type="STRING" id="1484693.RS694_01630"/>
<proteinExistence type="predicted"/>
<name>A0A1P8K5S2_9BURK</name>
<sequence>MEPSVARCGSGISAAYENKYNACPEGRQMSAALFLDALSVPRVGIYRNLFRTQSDDETVGAVLWGQAMAAALQPLICTSEVALRNRIHASLSRQASVHASLQPSKSYPWYDQRLGWKTLEGETLAKVEDLLIKNGMLLTNPPSPDRVVAELSLGVWPNILESQLTNKQQQDTFNDVFPDHPNRHRKHWKHSNAREDAIARCKDLQRLRNRIAHRGPIWPENWSHGRPHWTEMLDRLRARRAQLLELLSWICAASADIHSQSLMGRLFDHLCTTDAVMAFMLDPINAGGLQVFTRVDQTTLDAHLQRK</sequence>
<evidence type="ECO:0008006" key="3">
    <source>
        <dbReference type="Google" id="ProtNLM"/>
    </source>
</evidence>
<keyword evidence="2" id="KW-1185">Reference proteome</keyword>
<protein>
    <recommendedName>
        <fullName evidence="3">Abi-like protein</fullName>
    </recommendedName>
</protein>
<evidence type="ECO:0000313" key="2">
    <source>
        <dbReference type="Proteomes" id="UP000186110"/>
    </source>
</evidence>